<keyword evidence="1" id="KW-0472">Membrane</keyword>
<keyword evidence="1" id="KW-0812">Transmembrane</keyword>
<dbReference type="RefSeq" id="WP_207675714.1">
    <property type="nucleotide sequence ID" value="NZ_JAFREM010000041.1"/>
</dbReference>
<keyword evidence="3" id="KW-1185">Reference proteome</keyword>
<feature type="transmembrane region" description="Helical" evidence="1">
    <location>
        <begin position="110"/>
        <end position="128"/>
    </location>
</feature>
<feature type="transmembrane region" description="Helical" evidence="1">
    <location>
        <begin position="14"/>
        <end position="42"/>
    </location>
</feature>
<evidence type="ECO:0000313" key="3">
    <source>
        <dbReference type="Proteomes" id="UP000664601"/>
    </source>
</evidence>
<keyword evidence="1" id="KW-1133">Transmembrane helix</keyword>
<accession>A0ABS3LGH6</accession>
<evidence type="ECO:0000313" key="2">
    <source>
        <dbReference type="EMBL" id="MBO1308725.1"/>
    </source>
</evidence>
<reference evidence="2 3" key="1">
    <citation type="submission" date="2021-03" db="EMBL/GenBank/DDBJ databases">
        <title>Enterococcal diversity collection.</title>
        <authorList>
            <person name="Gilmore M.S."/>
            <person name="Schwartzman J."/>
            <person name="Van Tyne D."/>
            <person name="Martin M."/>
            <person name="Earl A.M."/>
            <person name="Manson A.L."/>
            <person name="Straub T."/>
            <person name="Salamzade R."/>
            <person name="Saavedra J."/>
            <person name="Lebreton F."/>
            <person name="Prichula J."/>
            <person name="Schaufler K."/>
            <person name="Gaca A."/>
            <person name="Sgardioli B."/>
            <person name="Wagenaar J."/>
            <person name="Strong T."/>
        </authorList>
    </citation>
    <scope>NUCLEOTIDE SEQUENCE [LARGE SCALE GENOMIC DNA]</scope>
    <source>
        <strain evidence="2 3">669A</strain>
    </source>
</reference>
<protein>
    <submittedName>
        <fullName evidence="2">Uncharacterized protein</fullName>
    </submittedName>
</protein>
<dbReference type="Proteomes" id="UP000664601">
    <property type="component" value="Unassembled WGS sequence"/>
</dbReference>
<name>A0ABS3LGH6_9ENTE</name>
<organism evidence="2 3">
    <name type="scientific">Candidatus Enterococcus moelleringii</name>
    <dbReference type="NCBI Taxonomy" id="2815325"/>
    <lineage>
        <taxon>Bacteria</taxon>
        <taxon>Bacillati</taxon>
        <taxon>Bacillota</taxon>
        <taxon>Bacilli</taxon>
        <taxon>Lactobacillales</taxon>
        <taxon>Enterococcaceae</taxon>
        <taxon>Enterococcus</taxon>
    </lineage>
</organism>
<feature type="transmembrane region" description="Helical" evidence="1">
    <location>
        <begin position="54"/>
        <end position="75"/>
    </location>
</feature>
<comment type="caution">
    <text evidence="2">The sequence shown here is derived from an EMBL/GenBank/DDBJ whole genome shotgun (WGS) entry which is preliminary data.</text>
</comment>
<evidence type="ECO:0000256" key="1">
    <source>
        <dbReference type="SAM" id="Phobius"/>
    </source>
</evidence>
<dbReference type="EMBL" id="JAFREM010000041">
    <property type="protein sequence ID" value="MBO1308725.1"/>
    <property type="molecule type" value="Genomic_DNA"/>
</dbReference>
<proteinExistence type="predicted"/>
<sequence length="149" mass="17185">MSGGAYFRIFGGNWLFTILLMIFCFFMTYGLFASVAFVIKTLAKDNDELDRKTFMNALAASFVFIMVLHLVQMLVRRIYSDITGQDINILVKPGMLLYAFDKPQTHLESFLVDLGVFGIILFINRLRYEELNFRGDIRTLVLTVLDAFR</sequence>
<gene>
    <name evidence="2" type="ORF">JZO70_21305</name>
</gene>